<keyword evidence="1" id="KW-1133">Transmembrane helix</keyword>
<gene>
    <name evidence="2" type="ORF">AL00_06190</name>
</gene>
<dbReference type="Proteomes" id="UP000028135">
    <property type="component" value="Unassembled WGS sequence"/>
</dbReference>
<dbReference type="EMBL" id="JANF02000027">
    <property type="protein sequence ID" value="KER37260.1"/>
    <property type="molecule type" value="Genomic_DNA"/>
</dbReference>
<reference evidence="2 3" key="1">
    <citation type="submission" date="2014-05" db="EMBL/GenBank/DDBJ databases">
        <title>Genome Announcement of Sphingobium lucknowense F2.</title>
        <authorList>
            <person name="Lal R."/>
            <person name="Negi V."/>
            <person name="Lata P."/>
            <person name="Sangwan N."/>
            <person name="Gupta S.K."/>
            <person name="Rao D.L.N."/>
            <person name="Das S."/>
        </authorList>
    </citation>
    <scope>NUCLEOTIDE SEQUENCE [LARGE SCALE GENOMIC DNA]</scope>
    <source>
        <strain evidence="2 3">F2</strain>
    </source>
</reference>
<keyword evidence="1" id="KW-0472">Membrane</keyword>
<name>A0A8E0WU78_9SPHN</name>
<accession>A0A8E0WU78</accession>
<feature type="transmembrane region" description="Helical" evidence="1">
    <location>
        <begin position="56"/>
        <end position="73"/>
    </location>
</feature>
<comment type="caution">
    <text evidence="2">The sequence shown here is derived from an EMBL/GenBank/DDBJ whole genome shotgun (WGS) entry which is preliminary data.</text>
</comment>
<proteinExistence type="predicted"/>
<organism evidence="2 3">
    <name type="scientific">Sphingobium indicum F2</name>
    <dbReference type="NCBI Taxonomy" id="1450518"/>
    <lineage>
        <taxon>Bacteria</taxon>
        <taxon>Pseudomonadati</taxon>
        <taxon>Pseudomonadota</taxon>
        <taxon>Alphaproteobacteria</taxon>
        <taxon>Sphingomonadales</taxon>
        <taxon>Sphingomonadaceae</taxon>
        <taxon>Sphingobium</taxon>
    </lineage>
</organism>
<protein>
    <submittedName>
        <fullName evidence="2">Uncharacterized protein</fullName>
    </submittedName>
</protein>
<sequence length="80" mass="9183">MLAGRPFVSDDRSQYEIARELRRIRDVLEVIASVLICGVCWWMLFSGHYFPVPTGIWKFGAFATPFILSSMMLKSVRAIK</sequence>
<keyword evidence="1" id="KW-0812">Transmembrane</keyword>
<evidence type="ECO:0000256" key="1">
    <source>
        <dbReference type="SAM" id="Phobius"/>
    </source>
</evidence>
<feature type="transmembrane region" description="Helical" evidence="1">
    <location>
        <begin position="27"/>
        <end position="44"/>
    </location>
</feature>
<evidence type="ECO:0000313" key="2">
    <source>
        <dbReference type="EMBL" id="KER37260.1"/>
    </source>
</evidence>
<evidence type="ECO:0000313" key="3">
    <source>
        <dbReference type="Proteomes" id="UP000028135"/>
    </source>
</evidence>
<dbReference type="AlphaFoldDB" id="A0A8E0WU78"/>